<proteinExistence type="inferred from homology"/>
<name>A0A1I5JLK9_9ACTN</name>
<comment type="similarity">
    <text evidence="1">Belongs to the bacterial solute-binding protein 9 family.</text>
</comment>
<evidence type="ECO:0000313" key="5">
    <source>
        <dbReference type="EMBL" id="SFO73694.1"/>
    </source>
</evidence>
<dbReference type="InterPro" id="IPR006127">
    <property type="entry name" value="ZnuA-like"/>
</dbReference>
<evidence type="ECO:0000256" key="1">
    <source>
        <dbReference type="ARBA" id="ARBA00011028"/>
    </source>
</evidence>
<organism evidence="5 6">
    <name type="scientific">Geodermatophilus dictyosporus</name>
    <dbReference type="NCBI Taxonomy" id="1523247"/>
    <lineage>
        <taxon>Bacteria</taxon>
        <taxon>Bacillati</taxon>
        <taxon>Actinomycetota</taxon>
        <taxon>Actinomycetes</taxon>
        <taxon>Geodermatophilales</taxon>
        <taxon>Geodermatophilaceae</taxon>
        <taxon>Geodermatophilus</taxon>
    </lineage>
</organism>
<keyword evidence="3 4" id="KW-0732">Signal</keyword>
<dbReference type="PANTHER" id="PTHR42953:SF3">
    <property type="entry name" value="HIGH-AFFINITY ZINC UPTAKE SYSTEM PROTEIN ZNUA"/>
    <property type="match status" value="1"/>
</dbReference>
<protein>
    <submittedName>
        <fullName evidence="5">Zinc transport system substrate-binding protein</fullName>
    </submittedName>
</protein>
<dbReference type="InterPro" id="IPR050492">
    <property type="entry name" value="Bact_metal-bind_prot9"/>
</dbReference>
<keyword evidence="6" id="KW-1185">Reference proteome</keyword>
<evidence type="ECO:0000256" key="2">
    <source>
        <dbReference type="ARBA" id="ARBA00022448"/>
    </source>
</evidence>
<dbReference type="SUPFAM" id="SSF53807">
    <property type="entry name" value="Helical backbone' metal receptor"/>
    <property type="match status" value="1"/>
</dbReference>
<dbReference type="Gene3D" id="3.40.50.1980">
    <property type="entry name" value="Nitrogenase molybdenum iron protein domain"/>
    <property type="match status" value="2"/>
</dbReference>
<gene>
    <name evidence="5" type="ORF">SAMN05660464_0851</name>
</gene>
<feature type="signal peptide" evidence="4">
    <location>
        <begin position="1"/>
        <end position="23"/>
    </location>
</feature>
<dbReference type="GO" id="GO:0046872">
    <property type="term" value="F:metal ion binding"/>
    <property type="evidence" value="ECO:0007669"/>
    <property type="project" value="InterPro"/>
</dbReference>
<dbReference type="PANTHER" id="PTHR42953">
    <property type="entry name" value="HIGH-AFFINITY ZINC UPTAKE SYSTEM PROTEIN ZNUA-RELATED"/>
    <property type="match status" value="1"/>
</dbReference>
<dbReference type="PROSITE" id="PS51257">
    <property type="entry name" value="PROKAR_LIPOPROTEIN"/>
    <property type="match status" value="1"/>
</dbReference>
<dbReference type="RefSeq" id="WP_091107068.1">
    <property type="nucleotide sequence ID" value="NZ_FOWQ01000001.1"/>
</dbReference>
<dbReference type="GO" id="GO:0030001">
    <property type="term" value="P:metal ion transport"/>
    <property type="evidence" value="ECO:0007669"/>
    <property type="project" value="InterPro"/>
</dbReference>
<dbReference type="Proteomes" id="UP000198857">
    <property type="component" value="Unassembled WGS sequence"/>
</dbReference>
<dbReference type="AlphaFoldDB" id="A0A1I5JLK9"/>
<dbReference type="STRING" id="1523247.SAMN05660464_0851"/>
<dbReference type="EMBL" id="FOWQ01000001">
    <property type="protein sequence ID" value="SFO73694.1"/>
    <property type="molecule type" value="Genomic_DNA"/>
</dbReference>
<evidence type="ECO:0000256" key="3">
    <source>
        <dbReference type="ARBA" id="ARBA00022729"/>
    </source>
</evidence>
<reference evidence="6" key="1">
    <citation type="submission" date="2016-10" db="EMBL/GenBank/DDBJ databases">
        <authorList>
            <person name="Varghese N."/>
            <person name="Submissions S."/>
        </authorList>
    </citation>
    <scope>NUCLEOTIDE SEQUENCE [LARGE SCALE GENOMIC DNA]</scope>
    <source>
        <strain evidence="6">DSM 44208</strain>
    </source>
</reference>
<keyword evidence="2" id="KW-0813">Transport</keyword>
<feature type="chain" id="PRO_5039164751" evidence="4">
    <location>
        <begin position="24"/>
        <end position="289"/>
    </location>
</feature>
<evidence type="ECO:0000256" key="4">
    <source>
        <dbReference type="SAM" id="SignalP"/>
    </source>
</evidence>
<dbReference type="Pfam" id="PF01297">
    <property type="entry name" value="ZnuA"/>
    <property type="match status" value="1"/>
</dbReference>
<sequence length="289" mass="29679">MNRRRLRAAALAGAAACGLTGCAGGTGDGDGDGLAVAVTSAPLEYVAERVGGDRVTVTNLTPRGGDSHGLEPTPEAVVALAGADVVVHLSGGMQPGVDEVLAQQPPRHLVDAVDLADLPPDPHFWLDPVRLAELGGRVADELADADPGNAGEYARSAARLDEELAALDAEYAAALAPCRGATLVAAHEAFGYLADRYGLRQVGVTGLDPRVEPSPARLRDAAEEVRDTEARTVFFEAAAGPAVARTLAADLGTATDVLHPIERVEDGETYPGLMRSNLAALARGLACDG</sequence>
<dbReference type="OrthoDB" id="9810636at2"/>
<accession>A0A1I5JLK9</accession>
<evidence type="ECO:0000313" key="6">
    <source>
        <dbReference type="Proteomes" id="UP000198857"/>
    </source>
</evidence>